<evidence type="ECO:0000313" key="1">
    <source>
        <dbReference type="EMBL" id="VAW71503.1"/>
    </source>
</evidence>
<proteinExistence type="predicted"/>
<protein>
    <submittedName>
        <fullName evidence="1">Uncharacterized protein</fullName>
    </submittedName>
</protein>
<dbReference type="AlphaFoldDB" id="A0A3B0Y512"/>
<reference evidence="1" key="1">
    <citation type="submission" date="2018-06" db="EMBL/GenBank/DDBJ databases">
        <authorList>
            <person name="Zhirakovskaya E."/>
        </authorList>
    </citation>
    <scope>NUCLEOTIDE SEQUENCE</scope>
</reference>
<accession>A0A3B0Y512</accession>
<name>A0A3B0Y512_9ZZZZ</name>
<sequence>MEESNTKIDLERMNTPSYKLLVTTPMAAIMISGKQNKEWSGLLESIAPIYTVAAEESFGEVKTALLTVSSILSGGDTLIKKYFSKDTLNFDRMMEISATGADFWMCKLSDGEIEKADIIKLFRAIQAGLMEATGQLREEIEMIDQLINTQDKIVEHISSLN</sequence>
<gene>
    <name evidence="1" type="ORF">MNBD_GAMMA12-3819</name>
</gene>
<dbReference type="EMBL" id="UOFL01000022">
    <property type="protein sequence ID" value="VAW71503.1"/>
    <property type="molecule type" value="Genomic_DNA"/>
</dbReference>
<organism evidence="1">
    <name type="scientific">hydrothermal vent metagenome</name>
    <dbReference type="NCBI Taxonomy" id="652676"/>
    <lineage>
        <taxon>unclassified sequences</taxon>
        <taxon>metagenomes</taxon>
        <taxon>ecological metagenomes</taxon>
    </lineage>
</organism>